<keyword evidence="2" id="KW-1133">Transmembrane helix</keyword>
<protein>
    <submittedName>
        <fullName evidence="3">Uncharacterized protein</fullName>
    </submittedName>
</protein>
<feature type="region of interest" description="Disordered" evidence="1">
    <location>
        <begin position="125"/>
        <end position="208"/>
    </location>
</feature>
<feature type="compositionally biased region" description="Low complexity" evidence="1">
    <location>
        <begin position="153"/>
        <end position="164"/>
    </location>
</feature>
<evidence type="ECO:0000256" key="2">
    <source>
        <dbReference type="SAM" id="Phobius"/>
    </source>
</evidence>
<accession>A0ABR9CRD4</accession>
<gene>
    <name evidence="3" type="ORF">IG616_17970</name>
</gene>
<evidence type="ECO:0000313" key="4">
    <source>
        <dbReference type="Proteomes" id="UP000632063"/>
    </source>
</evidence>
<keyword evidence="2" id="KW-0472">Membrane</keyword>
<sequence length="208" mass="21160">MADSLSHAAAGAAALNPLAPAHLPSFLPGPDGSDPMMTSVLIGLILIVIAAGSFYLHLHSLPERLAHGRNSNHMELVAVLCLLALFTHNNFFWVAALVLVFLPVPDVVTPLVSIARSLRRLSAPEGAAVAGNRSRTRGQEAPPLEGQGAPVHGAASAGTSSASSPESLPVDMLALAATGRREAGHASGAGSGEPEAPAAREKGRDGDA</sequence>
<evidence type="ECO:0000313" key="3">
    <source>
        <dbReference type="EMBL" id="MBD8893436.1"/>
    </source>
</evidence>
<feature type="transmembrane region" description="Helical" evidence="2">
    <location>
        <begin position="36"/>
        <end position="56"/>
    </location>
</feature>
<feature type="transmembrane region" description="Helical" evidence="2">
    <location>
        <begin position="76"/>
        <end position="102"/>
    </location>
</feature>
<evidence type="ECO:0000256" key="1">
    <source>
        <dbReference type="SAM" id="MobiDB-lite"/>
    </source>
</evidence>
<dbReference type="Proteomes" id="UP000632063">
    <property type="component" value="Unassembled WGS sequence"/>
</dbReference>
<reference evidence="3 4" key="2">
    <citation type="journal article" date="2021" name="Int. J. Syst. Evol. Microbiol.">
        <title>Roseibium litorale sp. nov., isolated from a tidal flat sediment and proposal for the reclassification of Labrenzia polysiphoniae as Roseibium polysiphoniae comb. nov.</title>
        <authorList>
            <person name="Liu Y."/>
            <person name="Pei T."/>
            <person name="Du J."/>
            <person name="Chao M."/>
            <person name="Deng M.R."/>
            <person name="Zhu H."/>
        </authorList>
    </citation>
    <scope>NUCLEOTIDE SEQUENCE [LARGE SCALE GENOMIC DNA]</scope>
    <source>
        <strain evidence="3 4">4C16A</strain>
    </source>
</reference>
<proteinExistence type="predicted"/>
<keyword evidence="2" id="KW-0812">Transmembrane</keyword>
<reference evidence="4" key="1">
    <citation type="submission" date="2020-09" db="EMBL/GenBank/DDBJ databases">
        <title>The genome sequence of strain Labrenzia suaedae 4C16A.</title>
        <authorList>
            <person name="Liu Y."/>
        </authorList>
    </citation>
    <scope>NUCLEOTIDE SEQUENCE [LARGE SCALE GENOMIC DNA]</scope>
    <source>
        <strain evidence="4">4C16A</strain>
    </source>
</reference>
<feature type="compositionally biased region" description="Basic and acidic residues" evidence="1">
    <location>
        <begin position="198"/>
        <end position="208"/>
    </location>
</feature>
<dbReference type="EMBL" id="JACYXI010000013">
    <property type="protein sequence ID" value="MBD8893436.1"/>
    <property type="molecule type" value="Genomic_DNA"/>
</dbReference>
<name>A0ABR9CRD4_9HYPH</name>
<feature type="compositionally biased region" description="Low complexity" evidence="1">
    <location>
        <begin position="185"/>
        <end position="197"/>
    </location>
</feature>
<comment type="caution">
    <text evidence="3">The sequence shown here is derived from an EMBL/GenBank/DDBJ whole genome shotgun (WGS) entry which is preliminary data.</text>
</comment>
<dbReference type="RefSeq" id="WP_192149564.1">
    <property type="nucleotide sequence ID" value="NZ_JACYXI010000013.1"/>
</dbReference>
<keyword evidence="4" id="KW-1185">Reference proteome</keyword>
<organism evidence="3 4">
    <name type="scientific">Roseibium litorale</name>
    <dbReference type="NCBI Taxonomy" id="2803841"/>
    <lineage>
        <taxon>Bacteria</taxon>
        <taxon>Pseudomonadati</taxon>
        <taxon>Pseudomonadota</taxon>
        <taxon>Alphaproteobacteria</taxon>
        <taxon>Hyphomicrobiales</taxon>
        <taxon>Stappiaceae</taxon>
        <taxon>Roseibium</taxon>
    </lineage>
</organism>